<dbReference type="EMBL" id="JAGYWB010000019">
    <property type="protein sequence ID" value="KAI0488771.1"/>
    <property type="molecule type" value="Genomic_DNA"/>
</dbReference>
<dbReference type="AlphaFoldDB" id="A0A8T3A3J3"/>
<protein>
    <submittedName>
        <fullName evidence="1">Uncharacterized protein</fullName>
    </submittedName>
</protein>
<gene>
    <name evidence="1" type="ORF">KFK09_028610</name>
</gene>
<proteinExistence type="predicted"/>
<keyword evidence="2" id="KW-1185">Reference proteome</keyword>
<name>A0A8T3A3J3_DENNO</name>
<organism evidence="1 2">
    <name type="scientific">Dendrobium nobile</name>
    <name type="common">Orchid</name>
    <dbReference type="NCBI Taxonomy" id="94219"/>
    <lineage>
        <taxon>Eukaryota</taxon>
        <taxon>Viridiplantae</taxon>
        <taxon>Streptophyta</taxon>
        <taxon>Embryophyta</taxon>
        <taxon>Tracheophyta</taxon>
        <taxon>Spermatophyta</taxon>
        <taxon>Magnoliopsida</taxon>
        <taxon>Liliopsida</taxon>
        <taxon>Asparagales</taxon>
        <taxon>Orchidaceae</taxon>
        <taxon>Epidendroideae</taxon>
        <taxon>Malaxideae</taxon>
        <taxon>Dendrobiinae</taxon>
        <taxon>Dendrobium</taxon>
    </lineage>
</organism>
<evidence type="ECO:0000313" key="1">
    <source>
        <dbReference type="EMBL" id="KAI0488771.1"/>
    </source>
</evidence>
<dbReference type="Proteomes" id="UP000829196">
    <property type="component" value="Unassembled WGS sequence"/>
</dbReference>
<evidence type="ECO:0000313" key="2">
    <source>
        <dbReference type="Proteomes" id="UP000829196"/>
    </source>
</evidence>
<reference evidence="1" key="1">
    <citation type="journal article" date="2022" name="Front. Genet.">
        <title>Chromosome-Scale Assembly of the Dendrobium nobile Genome Provides Insights Into the Molecular Mechanism of the Biosynthesis of the Medicinal Active Ingredient of Dendrobium.</title>
        <authorList>
            <person name="Xu Q."/>
            <person name="Niu S.-C."/>
            <person name="Li K.-L."/>
            <person name="Zheng P.-J."/>
            <person name="Zhang X.-J."/>
            <person name="Jia Y."/>
            <person name="Liu Y."/>
            <person name="Niu Y.-X."/>
            <person name="Yu L.-H."/>
            <person name="Chen D.-F."/>
            <person name="Zhang G.-Q."/>
        </authorList>
    </citation>
    <scope>NUCLEOTIDE SEQUENCE</scope>
    <source>
        <tissue evidence="1">Leaf</tissue>
    </source>
</reference>
<accession>A0A8T3A3J3</accession>
<comment type="caution">
    <text evidence="1">The sequence shown here is derived from an EMBL/GenBank/DDBJ whole genome shotgun (WGS) entry which is preliminary data.</text>
</comment>
<sequence>MLFRKTAVPLTAVSSSPLIVNLKRLTDQIQRPHLSYKMTKPAPTLPNSFTSPLAASIGTWSLWQLQPSPAELSARSASLLCGVDPSSRSFFGSSIVYDTQGLPLQGQLLPHGMYTKARCCKELPLDSTSSLSFTFISNRPDPNSV</sequence>